<sequence length="165" mass="19281">MIKTRYSINFIVDDESFNIEVKDPSLKEKKELEDMTLKSREALDEFNSMNAKKQTLLSQIEYKKELIRVNKELLKQSPNKFELLSENKTILKEIADLDAKLKSLKDINLEKINDELESVLEYKNNLLISGDDKERLLSALKEKGISNQKFWEILGLEVAKEMEKK</sequence>
<accession>A0A7M1LFC9</accession>
<name>A0A7M1LFC9_9BACT</name>
<dbReference type="AlphaFoldDB" id="A0A7M1LFC9"/>
<protein>
    <submittedName>
        <fullName evidence="1">Uncharacterized protein</fullName>
    </submittedName>
</protein>
<evidence type="ECO:0000313" key="1">
    <source>
        <dbReference type="EMBL" id="QOQ87268.1"/>
    </source>
</evidence>
<dbReference type="EMBL" id="CP063078">
    <property type="protein sequence ID" value="QOQ87268.1"/>
    <property type="molecule type" value="Genomic_DNA"/>
</dbReference>
<reference evidence="1 2" key="1">
    <citation type="submission" date="2020-10" db="EMBL/GenBank/DDBJ databases">
        <title>Campylobacter and Helicobacter PacBio genomes.</title>
        <authorList>
            <person name="Lane C."/>
        </authorList>
    </citation>
    <scope>NUCLEOTIDE SEQUENCE [LARGE SCALE GENOMIC DNA]</scope>
    <source>
        <strain evidence="1 2">2016D-0077</strain>
    </source>
</reference>
<proteinExistence type="predicted"/>
<dbReference type="RefSeq" id="WP_025803629.1">
    <property type="nucleotide sequence ID" value="NZ_CP053842.1"/>
</dbReference>
<evidence type="ECO:0000313" key="2">
    <source>
        <dbReference type="Proteomes" id="UP000594749"/>
    </source>
</evidence>
<dbReference type="Proteomes" id="UP000594749">
    <property type="component" value="Chromosome"/>
</dbReference>
<keyword evidence="2" id="KW-1185">Reference proteome</keyword>
<dbReference type="OrthoDB" id="10006733at2"/>
<gene>
    <name evidence="1" type="ORF">IMC76_08690</name>
</gene>
<organism evidence="1 2">
    <name type="scientific">Campylobacter corcagiensis</name>
    <dbReference type="NCBI Taxonomy" id="1448857"/>
    <lineage>
        <taxon>Bacteria</taxon>
        <taxon>Pseudomonadati</taxon>
        <taxon>Campylobacterota</taxon>
        <taxon>Epsilonproteobacteria</taxon>
        <taxon>Campylobacterales</taxon>
        <taxon>Campylobacteraceae</taxon>
        <taxon>Campylobacter</taxon>
    </lineage>
</organism>